<sequence length="832" mass="90301">MKTILSFLMILFATSVFGQITHYSWPTAFFSDKYEVYVKKGTDPEIKLDVLMSLPDPNDIQYDSQGSELAGRSFSFASISYDNTVSTGITFRIVKKYGSSSTKVKIAPKSYNITPTVGTNEVSFTINGNSKYVSVNFEDTANETSTKKWIKHMLTIFIDPAETGAPNPTDPGVVTYSSSLSPTALDNATTIYFPPGYHNLRQYQFSSSILTTDGILTLKSGRKMYLAGGAVVEGIVQRFDYYDTNQKIYGRGILTGKQYIWQDASGNKPYGELVELGQNASIEGVMLMDSPNHGIVGVNNFMINNLKFLGWHANNDAIRVGQRSEIKNSFIRAVDDFFYNFNNYVHDCVLWAGHNGAILTYGWGGDPGGLTYNSGASTLDNIDIINPEWSSLGNNNGIVAAQIGLDYKPFAYGTASTLTTVKNIRIEGSIPGILNLKPRSNPDAIQVPVANLGYLGDLLLDNITVEKQFAKGLIRGQANATTTGTNTFFTKNVTITNSTIGGTQINTISAPVYFDIEASTTQNIVFDIGTGSSSSTLETVDFASNVPITKLSTPVTGTTMGITNADIAGLTAGTGQWFAADYNLPTGEFSVQSTGGNLDQYVSRVSSSEFARGIAYVFNNRNKDAFGILNMSFDYLWKSPLTADRISYRVYGVNDDENNGIDGYFQLTGGSGAFGDNSASSYVNGTDATAIAGNNALGTSDSWKKIDYTIDATQYEYIVIVFAGGFGTVQASPIGLFGIDNIKVPTNKTLSTATFQKSSLVIFPNPVENNLNITNLEGEYSYSIFDLLGKKHKSASKQTSKAIDISELSRGTYLISISNNANNQETLKFIKK</sequence>
<dbReference type="RefSeq" id="WP_133278009.1">
    <property type="nucleotide sequence ID" value="NZ_CP037933.1"/>
</dbReference>
<dbReference type="InterPro" id="IPR035953">
    <property type="entry name" value="Dextranase_N-ter"/>
</dbReference>
<dbReference type="Gene3D" id="2.160.20.10">
    <property type="entry name" value="Single-stranded right-handed beta-helix, Pectin lyase-like"/>
    <property type="match status" value="1"/>
</dbReference>
<dbReference type="InterPro" id="IPR011050">
    <property type="entry name" value="Pectin_lyase_fold/virulence"/>
</dbReference>
<proteinExistence type="predicted"/>
<keyword evidence="4" id="KW-1185">Reference proteome</keyword>
<reference evidence="4" key="1">
    <citation type="submission" date="2019-03" db="EMBL/GenBank/DDBJ databases">
        <title>Flavobacterium sp.</title>
        <authorList>
            <person name="Kim H."/>
        </authorList>
    </citation>
    <scope>NUCLEOTIDE SEQUENCE [LARGE SCALE GENOMIC DNA]</scope>
    <source>
        <strain evidence="4">GS13</strain>
    </source>
</reference>
<dbReference type="Gene3D" id="2.60.350.10">
    <property type="entry name" value="Dextranase, N-terminal"/>
    <property type="match status" value="1"/>
</dbReference>
<dbReference type="KEGG" id="fnk:E1750_17515"/>
<dbReference type="InterPro" id="IPR012334">
    <property type="entry name" value="Pectin_lyas_fold"/>
</dbReference>
<evidence type="ECO:0000313" key="3">
    <source>
        <dbReference type="EMBL" id="QBN20510.1"/>
    </source>
</evidence>
<organism evidence="3 4">
    <name type="scientific">Flavobacterium nackdongense</name>
    <dbReference type="NCBI Taxonomy" id="2547394"/>
    <lineage>
        <taxon>Bacteria</taxon>
        <taxon>Pseudomonadati</taxon>
        <taxon>Bacteroidota</taxon>
        <taxon>Flavobacteriia</taxon>
        <taxon>Flavobacteriales</taxon>
        <taxon>Flavobacteriaceae</taxon>
        <taxon>Flavobacterium</taxon>
    </lineage>
</organism>
<evidence type="ECO:0000259" key="2">
    <source>
        <dbReference type="Pfam" id="PF18962"/>
    </source>
</evidence>
<evidence type="ECO:0000313" key="4">
    <source>
        <dbReference type="Proteomes" id="UP000291124"/>
    </source>
</evidence>
<accession>A0A4P6YIR8</accession>
<dbReference type="AlphaFoldDB" id="A0A4P6YIR8"/>
<dbReference type="InterPro" id="IPR026444">
    <property type="entry name" value="Secre_tail"/>
</dbReference>
<dbReference type="SUPFAM" id="SSF51126">
    <property type="entry name" value="Pectin lyase-like"/>
    <property type="match status" value="1"/>
</dbReference>
<evidence type="ECO:0000256" key="1">
    <source>
        <dbReference type="ARBA" id="ARBA00022729"/>
    </source>
</evidence>
<dbReference type="NCBIfam" id="TIGR04183">
    <property type="entry name" value="Por_Secre_tail"/>
    <property type="match status" value="1"/>
</dbReference>
<feature type="domain" description="Secretion system C-terminal sorting" evidence="2">
    <location>
        <begin position="762"/>
        <end position="825"/>
    </location>
</feature>
<gene>
    <name evidence="3" type="ORF">E1750_17515</name>
</gene>
<dbReference type="Pfam" id="PF18962">
    <property type="entry name" value="Por_Secre_tail"/>
    <property type="match status" value="1"/>
</dbReference>
<keyword evidence="1" id="KW-0732">Signal</keyword>
<dbReference type="Proteomes" id="UP000291124">
    <property type="component" value="Chromosome"/>
</dbReference>
<dbReference type="OrthoDB" id="9795222at2"/>
<name>A0A4P6YIR8_9FLAO</name>
<dbReference type="EMBL" id="CP037933">
    <property type="protein sequence ID" value="QBN20510.1"/>
    <property type="molecule type" value="Genomic_DNA"/>
</dbReference>
<protein>
    <submittedName>
        <fullName evidence="3">T9SS type A sorting domain-containing protein</fullName>
    </submittedName>
</protein>